<organism evidence="6 7">
    <name type="scientific">Brachionus calyciflorus</name>
    <dbReference type="NCBI Taxonomy" id="104777"/>
    <lineage>
        <taxon>Eukaryota</taxon>
        <taxon>Metazoa</taxon>
        <taxon>Spiralia</taxon>
        <taxon>Gnathifera</taxon>
        <taxon>Rotifera</taxon>
        <taxon>Eurotatoria</taxon>
        <taxon>Monogononta</taxon>
        <taxon>Pseudotrocha</taxon>
        <taxon>Ploima</taxon>
        <taxon>Brachionidae</taxon>
        <taxon>Brachionus</taxon>
    </lineage>
</organism>
<feature type="signal peptide" evidence="5">
    <location>
        <begin position="1"/>
        <end position="20"/>
    </location>
</feature>
<dbReference type="SUPFAM" id="SSF50978">
    <property type="entry name" value="WD40 repeat-like"/>
    <property type="match status" value="1"/>
</dbReference>
<dbReference type="AlphaFoldDB" id="A0A813VVM3"/>
<evidence type="ECO:0000313" key="7">
    <source>
        <dbReference type="Proteomes" id="UP000663879"/>
    </source>
</evidence>
<evidence type="ECO:0000256" key="2">
    <source>
        <dbReference type="ARBA" id="ARBA00022574"/>
    </source>
</evidence>
<evidence type="ECO:0000256" key="3">
    <source>
        <dbReference type="ARBA" id="ARBA00022737"/>
    </source>
</evidence>
<dbReference type="Pfam" id="PF00400">
    <property type="entry name" value="WD40"/>
    <property type="match status" value="1"/>
</dbReference>
<dbReference type="PROSITE" id="PS00678">
    <property type="entry name" value="WD_REPEATS_1"/>
    <property type="match status" value="1"/>
</dbReference>
<feature type="chain" id="PRO_5033009754" evidence="5">
    <location>
        <begin position="21"/>
        <end position="473"/>
    </location>
</feature>
<feature type="repeat" description="WD" evidence="4">
    <location>
        <begin position="293"/>
        <end position="334"/>
    </location>
</feature>
<dbReference type="PROSITE" id="PS50294">
    <property type="entry name" value="WD_REPEATS_REGION"/>
    <property type="match status" value="1"/>
</dbReference>
<evidence type="ECO:0000256" key="1">
    <source>
        <dbReference type="ARBA" id="ARBA00009728"/>
    </source>
</evidence>
<evidence type="ECO:0000313" key="6">
    <source>
        <dbReference type="EMBL" id="CAF0842822.1"/>
    </source>
</evidence>
<protein>
    <submittedName>
        <fullName evidence="6">Uncharacterized protein</fullName>
    </submittedName>
</protein>
<evidence type="ECO:0000256" key="4">
    <source>
        <dbReference type="PROSITE-ProRule" id="PRU00221"/>
    </source>
</evidence>
<dbReference type="GO" id="GO:0000346">
    <property type="term" value="C:transcription export complex"/>
    <property type="evidence" value="ECO:0007669"/>
    <property type="project" value="TreeGrafter"/>
</dbReference>
<dbReference type="GO" id="GO:0006406">
    <property type="term" value="P:mRNA export from nucleus"/>
    <property type="evidence" value="ECO:0007669"/>
    <property type="project" value="TreeGrafter"/>
</dbReference>
<dbReference type="InterPro" id="IPR019775">
    <property type="entry name" value="WD40_repeat_CS"/>
</dbReference>
<dbReference type="InterPro" id="IPR042626">
    <property type="entry name" value="THOC6"/>
</dbReference>
<dbReference type="GO" id="GO:0000347">
    <property type="term" value="C:THO complex"/>
    <property type="evidence" value="ECO:0007669"/>
    <property type="project" value="TreeGrafter"/>
</dbReference>
<proteinExistence type="inferred from homology"/>
<comment type="caution">
    <text evidence="6">The sequence shown here is derived from an EMBL/GenBank/DDBJ whole genome shotgun (WGS) entry which is preliminary data.</text>
</comment>
<dbReference type="SMART" id="SM00320">
    <property type="entry name" value="WD40"/>
    <property type="match status" value="5"/>
</dbReference>
<comment type="similarity">
    <text evidence="1">Belongs to the WD repeat THOC6 family.</text>
</comment>
<dbReference type="InterPro" id="IPR015943">
    <property type="entry name" value="WD40/YVTN_repeat-like_dom_sf"/>
</dbReference>
<dbReference type="Gene3D" id="2.130.10.10">
    <property type="entry name" value="YVTN repeat-like/Quinoprotein amine dehydrogenase"/>
    <property type="match status" value="1"/>
</dbReference>
<dbReference type="PANTHER" id="PTHR44411">
    <property type="entry name" value="THO COMPLEX SUBUNIT 6 HOMOLOG"/>
    <property type="match status" value="1"/>
</dbReference>
<keyword evidence="3" id="KW-0677">Repeat</keyword>
<dbReference type="Proteomes" id="UP000663879">
    <property type="component" value="Unassembled WGS sequence"/>
</dbReference>
<dbReference type="InterPro" id="IPR001680">
    <property type="entry name" value="WD40_rpt"/>
</dbReference>
<reference evidence="6" key="1">
    <citation type="submission" date="2021-02" db="EMBL/GenBank/DDBJ databases">
        <authorList>
            <person name="Nowell W R."/>
        </authorList>
    </citation>
    <scope>NUCLEOTIDE SEQUENCE</scope>
    <source>
        <strain evidence="6">Ploen Becks lab</strain>
    </source>
</reference>
<keyword evidence="2 4" id="KW-0853">WD repeat</keyword>
<dbReference type="PANTHER" id="PTHR44411:SF1">
    <property type="entry name" value="THO COMPLEX SUBUNIT 6 HOMOLOG"/>
    <property type="match status" value="1"/>
</dbReference>
<evidence type="ECO:0000256" key="5">
    <source>
        <dbReference type="SAM" id="SignalP"/>
    </source>
</evidence>
<accession>A0A813VVM3</accession>
<dbReference type="PROSITE" id="PS50082">
    <property type="entry name" value="WD_REPEATS_2"/>
    <property type="match status" value="1"/>
</dbReference>
<dbReference type="InterPro" id="IPR036322">
    <property type="entry name" value="WD40_repeat_dom_sf"/>
</dbReference>
<name>A0A813VVM3_9BILA</name>
<sequence>MFKKFFLLLTAYELFITSEAIKCYVCVSAGGSSLTDFKCPIPFDINAGSVSVDDCRVCTTMTMNLNQTNTAFRFCSNGEYAKGSHYFTNISMKFSGQNSPLNFTIRTQVIADNCFRDLCNSSEYLKLNYHKSMYSQTDNNLKSLYTTVFAQKFSPDGNHLAACDNFGTLFLYKLSSVLSADNIEKQKLPYLKFKSHNCSLYTLESTSELLLCSPLNELVAYRWRDLTHSKDSTRPFFSIKMPRNNDCFNINSNIETNSLVCDSKNDPKKVYAGCGNGEIFIYDLESTKIISKFTAHRDCIYQVLLKNNNNELISTSEDGEVKIWDLRSNQNCVSIKPHESSECSRPNLGKFITCAAVDDDNWLICGGGPRLAMWHLRSLKPMGIPEFTDQLFVPNVCKIHSNQIITGGNTNSLFIHDFENKLKTEIKTSSNCIYDISINTSSKSNRIVSIAGNGTSIDVCSSNLTYKALTLNF</sequence>
<keyword evidence="7" id="KW-1185">Reference proteome</keyword>
<dbReference type="EMBL" id="CAJNOC010001186">
    <property type="protein sequence ID" value="CAF0842822.1"/>
    <property type="molecule type" value="Genomic_DNA"/>
</dbReference>
<keyword evidence="5" id="KW-0732">Signal</keyword>
<gene>
    <name evidence="6" type="ORF">OXX778_LOCUS8545</name>
</gene>
<dbReference type="OrthoDB" id="273067at2759"/>